<evidence type="ECO:0000313" key="2">
    <source>
        <dbReference type="Proteomes" id="UP000600139"/>
    </source>
</evidence>
<dbReference type="RefSeq" id="WP_200352994.1">
    <property type="nucleotide sequence ID" value="NZ_BAABHZ010000002.1"/>
</dbReference>
<name>A0A934R6U2_9BACT</name>
<gene>
    <name evidence="1" type="ORF">JIN84_20620</name>
</gene>
<keyword evidence="2" id="KW-1185">Reference proteome</keyword>
<proteinExistence type="predicted"/>
<comment type="caution">
    <text evidence="1">The sequence shown here is derived from an EMBL/GenBank/DDBJ whole genome shotgun (WGS) entry which is preliminary data.</text>
</comment>
<accession>A0A934R6U2</accession>
<dbReference type="EMBL" id="JAENIK010000013">
    <property type="protein sequence ID" value="MBK1818039.1"/>
    <property type="molecule type" value="Genomic_DNA"/>
</dbReference>
<evidence type="ECO:0000313" key="1">
    <source>
        <dbReference type="EMBL" id="MBK1818039.1"/>
    </source>
</evidence>
<dbReference type="AlphaFoldDB" id="A0A934R6U2"/>
<dbReference type="Proteomes" id="UP000600139">
    <property type="component" value="Unassembled WGS sequence"/>
</dbReference>
<reference evidence="1" key="1">
    <citation type="submission" date="2021-01" db="EMBL/GenBank/DDBJ databases">
        <title>Modified the classification status of verrucomicrobia.</title>
        <authorList>
            <person name="Feng X."/>
        </authorList>
    </citation>
    <scope>NUCLEOTIDE SEQUENCE</scope>
    <source>
        <strain evidence="1">JCM 18052</strain>
    </source>
</reference>
<sequence length="401" mass="44944">MTRQEQPPTAPGLPSPPVAVKAEAALPDDPAIIRIATIAGRSTEARKKLQKLLAAEAKDDEIADWLALALFSDPVWLDKFILTLPEDRRVALARLTIFKLGALSPDAAWELIRHSPYARQAALADVEIEHRKGLEILGYCGGSPLVADTLLDPSLGFSEKDIARQLRFPRGEENARRILEEWKSGRWKGEPPEFVRRAWFVLQHTDKDGLREMEKTFPPGFSNDLDQFKTLHEQQELVDKAPAGAPPQVEDLAKLKPAEFTEYLRNSWNSSTSIPLTTLTQLPPELRKIGIERYLQYNMEFRPEAARQCVDQLESLDLTSQEKQSLLKDAAGLVWGSEGDIRSALDWAGRIPDADERAKFEEKLLTELAQEDPEEALDYVATLPAGALREKIARIATTFQP</sequence>
<organism evidence="1 2">
    <name type="scientific">Luteolibacter yonseiensis</name>
    <dbReference type="NCBI Taxonomy" id="1144680"/>
    <lineage>
        <taxon>Bacteria</taxon>
        <taxon>Pseudomonadati</taxon>
        <taxon>Verrucomicrobiota</taxon>
        <taxon>Verrucomicrobiia</taxon>
        <taxon>Verrucomicrobiales</taxon>
        <taxon>Verrucomicrobiaceae</taxon>
        <taxon>Luteolibacter</taxon>
    </lineage>
</organism>
<protein>
    <submittedName>
        <fullName evidence="1">Uncharacterized protein</fullName>
    </submittedName>
</protein>